<accession>A0ABY8J677</accession>
<gene>
    <name evidence="1" type="ORF">QA636_25610</name>
</gene>
<protein>
    <recommendedName>
        <fullName evidence="3">Transposase</fullName>
    </recommendedName>
</protein>
<evidence type="ECO:0000313" key="1">
    <source>
        <dbReference type="EMBL" id="WFU60917.1"/>
    </source>
</evidence>
<organism evidence="1 2">
    <name type="scientific">Bradyrhizobium brasilense</name>
    <dbReference type="NCBI Taxonomy" id="1419277"/>
    <lineage>
        <taxon>Bacteria</taxon>
        <taxon>Pseudomonadati</taxon>
        <taxon>Pseudomonadota</taxon>
        <taxon>Alphaproteobacteria</taxon>
        <taxon>Hyphomicrobiales</taxon>
        <taxon>Nitrobacteraceae</taxon>
        <taxon>Bradyrhizobium</taxon>
    </lineage>
</organism>
<dbReference type="EMBL" id="CP121646">
    <property type="protein sequence ID" value="WFU60917.1"/>
    <property type="molecule type" value="Genomic_DNA"/>
</dbReference>
<evidence type="ECO:0000313" key="2">
    <source>
        <dbReference type="Proteomes" id="UP001221546"/>
    </source>
</evidence>
<sequence length="71" mass="8085">MARKIRRLIGPDQRNIVAHLAQMPRSCRSDQAASDHRKFDRLIVAHEEVLRSACIGGVRSTMSFPMLRQQA</sequence>
<proteinExistence type="predicted"/>
<dbReference type="RefSeq" id="WP_206601536.1">
    <property type="nucleotide sequence ID" value="NZ_CP121646.1"/>
</dbReference>
<keyword evidence="2" id="KW-1185">Reference proteome</keyword>
<evidence type="ECO:0008006" key="3">
    <source>
        <dbReference type="Google" id="ProtNLM"/>
    </source>
</evidence>
<name>A0ABY8J677_9BRAD</name>
<dbReference type="Proteomes" id="UP001221546">
    <property type="component" value="Chromosome"/>
</dbReference>
<reference evidence="1 2" key="1">
    <citation type="submission" date="2023-04" db="EMBL/GenBank/DDBJ databases">
        <title>Australian commercial rhizobial inoculants.</title>
        <authorList>
            <person name="Kohlmeier M.G."/>
            <person name="O'Hara G.W."/>
            <person name="Colombi E."/>
            <person name="Ramsay J.P."/>
            <person name="Terpolilli J."/>
        </authorList>
    </citation>
    <scope>NUCLEOTIDE SEQUENCE [LARGE SCALE GENOMIC DNA]</scope>
    <source>
        <strain evidence="1 2">CB627</strain>
    </source>
</reference>